<evidence type="ECO:0000313" key="1">
    <source>
        <dbReference type="Ensembl" id="ENSAMXP00000051902.1"/>
    </source>
</evidence>
<reference evidence="1" key="3">
    <citation type="submission" date="2025-08" db="UniProtKB">
        <authorList>
            <consortium name="Ensembl"/>
        </authorList>
    </citation>
    <scope>IDENTIFICATION</scope>
</reference>
<dbReference type="GeneTree" id="ENSGT00990000204633"/>
<accession>A0A3B1KB08</accession>
<dbReference type="Proteomes" id="UP000018467">
    <property type="component" value="Unassembled WGS sequence"/>
</dbReference>
<reference evidence="2" key="2">
    <citation type="journal article" date="2014" name="Nat. Commun.">
        <title>The cavefish genome reveals candidate genes for eye loss.</title>
        <authorList>
            <person name="McGaugh S.E."/>
            <person name="Gross J.B."/>
            <person name="Aken B."/>
            <person name="Blin M."/>
            <person name="Borowsky R."/>
            <person name="Chalopin D."/>
            <person name="Hinaux H."/>
            <person name="Jeffery W.R."/>
            <person name="Keene A."/>
            <person name="Ma L."/>
            <person name="Minx P."/>
            <person name="Murphy D."/>
            <person name="O'Quin K.E."/>
            <person name="Retaux S."/>
            <person name="Rohner N."/>
            <person name="Searle S.M."/>
            <person name="Stahl B.A."/>
            <person name="Tabin C."/>
            <person name="Volff J.N."/>
            <person name="Yoshizawa M."/>
            <person name="Warren W.C."/>
        </authorList>
    </citation>
    <scope>NUCLEOTIDE SEQUENCE [LARGE SCALE GENOMIC DNA]</scope>
    <source>
        <strain evidence="2">female</strain>
    </source>
</reference>
<evidence type="ECO:0000313" key="2">
    <source>
        <dbReference type="Proteomes" id="UP000018467"/>
    </source>
</evidence>
<proteinExistence type="predicted"/>
<protein>
    <submittedName>
        <fullName evidence="1">Uncharacterized protein</fullName>
    </submittedName>
</protein>
<organism evidence="1 2">
    <name type="scientific">Astyanax mexicanus</name>
    <name type="common">Blind cave fish</name>
    <name type="synonym">Astyanax fasciatus mexicanus</name>
    <dbReference type="NCBI Taxonomy" id="7994"/>
    <lineage>
        <taxon>Eukaryota</taxon>
        <taxon>Metazoa</taxon>
        <taxon>Chordata</taxon>
        <taxon>Craniata</taxon>
        <taxon>Vertebrata</taxon>
        <taxon>Euteleostomi</taxon>
        <taxon>Actinopterygii</taxon>
        <taxon>Neopterygii</taxon>
        <taxon>Teleostei</taxon>
        <taxon>Ostariophysi</taxon>
        <taxon>Characiformes</taxon>
        <taxon>Characoidei</taxon>
        <taxon>Acestrorhamphidae</taxon>
        <taxon>Acestrorhamphinae</taxon>
        <taxon>Astyanax</taxon>
    </lineage>
</organism>
<keyword evidence="2" id="KW-1185">Reference proteome</keyword>
<sequence>MPGSNTGHLPQALMSFPGQLLGVHPPAIHLTLHTVAFSHPDHIDHLVLAEHSGHGHRLLQTLPDPVHLLRYGSSVQLHLHDVGLLLPQGQQAMNDDSDDRAVFLHQGEILFQLLFARFILPLLAVFSEGLLLTLMHSSPVFVESSLALIAKMFSKYGFEAAQTLYGADVSHHAHHDYGRSLNNSDGLHLLSAMHLPQCVGHASFVSQERSEVDGLFGIVFGPAAYPPMVPLAPLVGQEAHMGSKQNPVV</sequence>
<dbReference type="Ensembl" id="ENSAMXT00000034888.1">
    <property type="protein sequence ID" value="ENSAMXP00000051902.1"/>
    <property type="gene ID" value="ENSAMXG00000029144.1"/>
</dbReference>
<dbReference type="InParanoid" id="A0A3B1KB08"/>
<name>A0A3B1KB08_ASTMX</name>
<reference evidence="2" key="1">
    <citation type="submission" date="2013-03" db="EMBL/GenBank/DDBJ databases">
        <authorList>
            <person name="Jeffery W."/>
            <person name="Warren W."/>
            <person name="Wilson R.K."/>
        </authorList>
    </citation>
    <scope>NUCLEOTIDE SEQUENCE</scope>
    <source>
        <strain evidence="2">female</strain>
    </source>
</reference>
<dbReference type="Bgee" id="ENSAMXG00000029144">
    <property type="expression patterns" value="Expressed in muscle tissue"/>
</dbReference>
<reference evidence="1" key="4">
    <citation type="submission" date="2025-09" db="UniProtKB">
        <authorList>
            <consortium name="Ensembl"/>
        </authorList>
    </citation>
    <scope>IDENTIFICATION</scope>
</reference>
<dbReference type="AlphaFoldDB" id="A0A3B1KB08"/>